<dbReference type="eggNOG" id="ENOG5031XNF">
    <property type="taxonomic scope" value="Bacteria"/>
</dbReference>
<keyword evidence="2" id="KW-1133">Transmembrane helix</keyword>
<dbReference type="PATRIC" id="fig|1194972.3.peg.1239"/>
<gene>
    <name evidence="3" type="ORF">MVAC_06102</name>
</gene>
<feature type="transmembrane region" description="Helical" evidence="2">
    <location>
        <begin position="55"/>
        <end position="76"/>
    </location>
</feature>
<dbReference type="HOGENOM" id="CLU_154536_0_0_11"/>
<evidence type="ECO:0008006" key="5">
    <source>
        <dbReference type="Google" id="ProtNLM"/>
    </source>
</evidence>
<dbReference type="NCBIfam" id="NF041247">
    <property type="entry name" value="UsfY"/>
    <property type="match status" value="1"/>
</dbReference>
<evidence type="ECO:0000256" key="1">
    <source>
        <dbReference type="SAM" id="MobiDB-lite"/>
    </source>
</evidence>
<name>K0V8S7_MYCVA</name>
<protein>
    <recommendedName>
        <fullName evidence="5">UsfY protein</fullName>
    </recommendedName>
</protein>
<keyword evidence="2" id="KW-0812">Transmembrane</keyword>
<feature type="region of interest" description="Disordered" evidence="1">
    <location>
        <begin position="1"/>
        <end position="23"/>
    </location>
</feature>
<accession>K0V8S7</accession>
<dbReference type="RefSeq" id="WP_003929356.1">
    <property type="nucleotide sequence ID" value="NZ_JH814686.1"/>
</dbReference>
<dbReference type="AlphaFoldDB" id="K0V8S7"/>
<organism evidence="3 4">
    <name type="scientific">Mycolicibacterium vaccae ATCC 25954</name>
    <dbReference type="NCBI Taxonomy" id="1194972"/>
    <lineage>
        <taxon>Bacteria</taxon>
        <taxon>Bacillati</taxon>
        <taxon>Actinomycetota</taxon>
        <taxon>Actinomycetes</taxon>
        <taxon>Mycobacteriales</taxon>
        <taxon>Mycobacteriaceae</taxon>
        <taxon>Mycolicibacterium</taxon>
    </lineage>
</organism>
<keyword evidence="4" id="KW-1185">Reference proteome</keyword>
<dbReference type="EMBL" id="ALQA01000009">
    <property type="protein sequence ID" value="EJZ11303.1"/>
    <property type="molecule type" value="Genomic_DNA"/>
</dbReference>
<evidence type="ECO:0000313" key="4">
    <source>
        <dbReference type="Proteomes" id="UP000006072"/>
    </source>
</evidence>
<keyword evidence="2" id="KW-0472">Membrane</keyword>
<proteinExistence type="predicted"/>
<dbReference type="InterPro" id="IPR049606">
    <property type="entry name" value="UsfY-like"/>
</dbReference>
<sequence length="102" mass="11197">MKGPKDPVDHSRTTRPHAGESMKDNKIMPGLVVIGLAIVSFVATLAAFATSHEEAGLLLAAIAGLCFVIGGAWLLIEHHRVRRLEELWYAEHPGTYRQRPNS</sequence>
<reference evidence="3 4" key="1">
    <citation type="journal article" date="2012" name="J. Bacteriol.">
        <title>Complete Genome Sequence of Mycobacterium vaccae Type Strain ATCC 25954.</title>
        <authorList>
            <person name="Ho Y.S."/>
            <person name="Adroub S.A."/>
            <person name="Abadi M."/>
            <person name="Al Alwan B."/>
            <person name="Alkhateeb R."/>
            <person name="Gao G."/>
            <person name="Ragab A."/>
            <person name="Ali S."/>
            <person name="van Soolingen D."/>
            <person name="Bitter W."/>
            <person name="Pain A."/>
            <person name="Abdallah A.M."/>
        </authorList>
    </citation>
    <scope>NUCLEOTIDE SEQUENCE [LARGE SCALE GENOMIC DNA]</scope>
    <source>
        <strain evidence="3 4">ATCC 25954</strain>
    </source>
</reference>
<dbReference type="Proteomes" id="UP000006072">
    <property type="component" value="Unassembled WGS sequence"/>
</dbReference>
<evidence type="ECO:0000313" key="3">
    <source>
        <dbReference type="EMBL" id="EJZ11303.1"/>
    </source>
</evidence>
<comment type="caution">
    <text evidence="3">The sequence shown here is derived from an EMBL/GenBank/DDBJ whole genome shotgun (WGS) entry which is preliminary data.</text>
</comment>
<evidence type="ECO:0000256" key="2">
    <source>
        <dbReference type="SAM" id="Phobius"/>
    </source>
</evidence>
<feature type="transmembrane region" description="Helical" evidence="2">
    <location>
        <begin position="30"/>
        <end position="49"/>
    </location>
</feature>